<dbReference type="Proteomes" id="UP000198816">
    <property type="component" value="Unassembled WGS sequence"/>
</dbReference>
<organism evidence="1 2">
    <name type="scientific">Thiocapsa roseopersicina</name>
    <dbReference type="NCBI Taxonomy" id="1058"/>
    <lineage>
        <taxon>Bacteria</taxon>
        <taxon>Pseudomonadati</taxon>
        <taxon>Pseudomonadota</taxon>
        <taxon>Gammaproteobacteria</taxon>
        <taxon>Chromatiales</taxon>
        <taxon>Chromatiaceae</taxon>
        <taxon>Thiocapsa</taxon>
    </lineage>
</organism>
<sequence>MSMSRLDTTEAPYLRAFRGSFTSALRWHQLDELWARIEERADAGWYLYAVGEPPPTAATDAAGVRAFVAEIDRLLRTEHREDFCGIVYADDPRAPTFVKIYDPNNLGVVCGFSDAPPLPGWVMSLIPPVDLPSTRPPPKNRRRWWNRLFG</sequence>
<evidence type="ECO:0000313" key="1">
    <source>
        <dbReference type="EMBL" id="SDW78486.1"/>
    </source>
</evidence>
<dbReference type="EMBL" id="FNNZ01000008">
    <property type="protein sequence ID" value="SDW78486.1"/>
    <property type="molecule type" value="Genomic_DNA"/>
</dbReference>
<proteinExistence type="predicted"/>
<reference evidence="2" key="1">
    <citation type="submission" date="2016-10" db="EMBL/GenBank/DDBJ databases">
        <authorList>
            <person name="Varghese N."/>
            <person name="Submissions S."/>
        </authorList>
    </citation>
    <scope>NUCLEOTIDE SEQUENCE [LARGE SCALE GENOMIC DNA]</scope>
    <source>
        <strain evidence="2">DSM 217</strain>
    </source>
</reference>
<dbReference type="AlphaFoldDB" id="A0A1H2WDE3"/>
<keyword evidence="2" id="KW-1185">Reference proteome</keyword>
<accession>A0A1H2WDE3</accession>
<protein>
    <submittedName>
        <fullName evidence="1">Uncharacterized protein</fullName>
    </submittedName>
</protein>
<name>A0A1H2WDE3_THIRO</name>
<dbReference type="OrthoDB" id="9786540at2"/>
<gene>
    <name evidence="1" type="ORF">SAMN05421783_108150</name>
</gene>
<evidence type="ECO:0000313" key="2">
    <source>
        <dbReference type="Proteomes" id="UP000198816"/>
    </source>
</evidence>